<evidence type="ECO:0000256" key="2">
    <source>
        <dbReference type="SAM" id="Phobius"/>
    </source>
</evidence>
<keyword evidence="2" id="KW-1133">Transmembrane helix</keyword>
<reference evidence="3 4" key="1">
    <citation type="journal article" date="2019" name="Int. J. Syst. Evol. Microbiol.">
        <title>The Global Catalogue of Microorganisms (GCM) 10K type strain sequencing project: providing services to taxonomists for standard genome sequencing and annotation.</title>
        <authorList>
            <consortium name="The Broad Institute Genomics Platform"/>
            <consortium name="The Broad Institute Genome Sequencing Center for Infectious Disease"/>
            <person name="Wu L."/>
            <person name="Ma J."/>
        </authorList>
    </citation>
    <scope>NUCLEOTIDE SEQUENCE [LARGE SCALE GENOMIC DNA]</scope>
    <source>
        <strain evidence="3 4">JCM 14306</strain>
    </source>
</reference>
<feature type="transmembrane region" description="Helical" evidence="2">
    <location>
        <begin position="46"/>
        <end position="79"/>
    </location>
</feature>
<sequence length="487" mass="53695">MFVRLVFFDYQSPDYQTFLGPWAAFIDQHGGFGALQYSFSNYNALYLYLMAAVSYLPLSPLVAVKLISAIFEVILGWYVYRLLRLRYPTGWVPPTGAVVVLLPTVVLNGAMWGQADATYAAMAAGGLYHLLLRRHWRACVFFGLALAFKLQIVFLFPALLLFALRRWLPWRALLAIPAVYLLLDVPAVLLGADPGRLLSIYLDQTNQYPVLSMNAPTVYTYLLQDTGDTIRKAGVLLTGLILLGPIIFAALHRIQLTPARILLISSLSVLLTPFLLPSMHDRYFYLADVLTVVVAFWLPGRLRLLPVPLLVQFASLSVYLNYLLLPYRVAERTGSPIPPLFRPGSDSAHYLMWIPAVDLRILSTAVVAGIALTAYAMIREFQQAADPVGRHLLSRDRRLRGHRLSLVHTSRSARAASPSRPAASRVSASSSNSGPQRQATAVSWSGNPGSLSEPASARTCWAIRASVTPCLSANWNASTASADLPLL</sequence>
<feature type="transmembrane region" description="Helical" evidence="2">
    <location>
        <begin position="233"/>
        <end position="251"/>
    </location>
</feature>
<feature type="compositionally biased region" description="Low complexity" evidence="1">
    <location>
        <begin position="410"/>
        <end position="431"/>
    </location>
</feature>
<keyword evidence="2" id="KW-0472">Membrane</keyword>
<evidence type="ECO:0000256" key="1">
    <source>
        <dbReference type="SAM" id="MobiDB-lite"/>
    </source>
</evidence>
<keyword evidence="2" id="KW-0812">Transmembrane</keyword>
<evidence type="ECO:0000313" key="3">
    <source>
        <dbReference type="EMBL" id="GAA1630065.1"/>
    </source>
</evidence>
<protein>
    <recommendedName>
        <fullName evidence="5">DUF2029 domain-containing protein</fullName>
    </recommendedName>
</protein>
<organism evidence="3 4">
    <name type="scientific">Kribbella alba</name>
    <dbReference type="NCBI Taxonomy" id="190197"/>
    <lineage>
        <taxon>Bacteria</taxon>
        <taxon>Bacillati</taxon>
        <taxon>Actinomycetota</taxon>
        <taxon>Actinomycetes</taxon>
        <taxon>Propionibacteriales</taxon>
        <taxon>Kribbellaceae</taxon>
        <taxon>Kribbella</taxon>
    </lineage>
</organism>
<gene>
    <name evidence="3" type="ORF">GCM10009744_17660</name>
</gene>
<feature type="region of interest" description="Disordered" evidence="1">
    <location>
        <begin position="409"/>
        <end position="450"/>
    </location>
</feature>
<evidence type="ECO:0000313" key="4">
    <source>
        <dbReference type="Proteomes" id="UP001501319"/>
    </source>
</evidence>
<feature type="transmembrane region" description="Helical" evidence="2">
    <location>
        <begin position="91"/>
        <end position="111"/>
    </location>
</feature>
<dbReference type="EMBL" id="BAAANE010000004">
    <property type="protein sequence ID" value="GAA1630065.1"/>
    <property type="molecule type" value="Genomic_DNA"/>
</dbReference>
<keyword evidence="4" id="KW-1185">Reference proteome</keyword>
<feature type="transmembrane region" description="Helical" evidence="2">
    <location>
        <begin position="283"/>
        <end position="299"/>
    </location>
</feature>
<accession>A0ABN2F4B5</accession>
<evidence type="ECO:0008006" key="5">
    <source>
        <dbReference type="Google" id="ProtNLM"/>
    </source>
</evidence>
<feature type="transmembrane region" description="Helical" evidence="2">
    <location>
        <begin position="257"/>
        <end position="276"/>
    </location>
</feature>
<name>A0ABN2F4B5_9ACTN</name>
<comment type="caution">
    <text evidence="3">The sequence shown here is derived from an EMBL/GenBank/DDBJ whole genome shotgun (WGS) entry which is preliminary data.</text>
</comment>
<feature type="transmembrane region" description="Helical" evidence="2">
    <location>
        <begin position="139"/>
        <end position="164"/>
    </location>
</feature>
<proteinExistence type="predicted"/>
<feature type="transmembrane region" description="Helical" evidence="2">
    <location>
        <begin position="359"/>
        <end position="378"/>
    </location>
</feature>
<feature type="compositionally biased region" description="Polar residues" evidence="1">
    <location>
        <begin position="432"/>
        <end position="450"/>
    </location>
</feature>
<feature type="transmembrane region" description="Helical" evidence="2">
    <location>
        <begin position="170"/>
        <end position="192"/>
    </location>
</feature>
<dbReference type="Proteomes" id="UP001501319">
    <property type="component" value="Unassembled WGS sequence"/>
</dbReference>